<evidence type="ECO:0000259" key="4">
    <source>
        <dbReference type="PROSITE" id="PS50883"/>
    </source>
</evidence>
<dbReference type="Gene3D" id="3.30.450.40">
    <property type="match status" value="1"/>
</dbReference>
<feature type="domain" description="EAL" evidence="4">
    <location>
        <begin position="647"/>
        <end position="901"/>
    </location>
</feature>
<feature type="domain" description="PAS" evidence="2">
    <location>
        <begin position="348"/>
        <end position="418"/>
    </location>
</feature>
<protein>
    <submittedName>
        <fullName evidence="6">EAL domain-containing protein</fullName>
    </submittedName>
</protein>
<dbReference type="CDD" id="cd00130">
    <property type="entry name" value="PAS"/>
    <property type="match status" value="2"/>
</dbReference>
<comment type="caution">
    <text evidence="6">The sequence shown here is derived from an EMBL/GenBank/DDBJ whole genome shotgun (WGS) entry which is preliminary data.</text>
</comment>
<dbReference type="FunFam" id="3.30.70.270:FF:000001">
    <property type="entry name" value="Diguanylate cyclase domain protein"/>
    <property type="match status" value="1"/>
</dbReference>
<evidence type="ECO:0000313" key="7">
    <source>
        <dbReference type="Proteomes" id="UP000265955"/>
    </source>
</evidence>
<dbReference type="InterPro" id="IPR035965">
    <property type="entry name" value="PAS-like_dom_sf"/>
</dbReference>
<organism evidence="6 7">
    <name type="scientific">Noviherbaspirillum saxi</name>
    <dbReference type="NCBI Taxonomy" id="2320863"/>
    <lineage>
        <taxon>Bacteria</taxon>
        <taxon>Pseudomonadati</taxon>
        <taxon>Pseudomonadota</taxon>
        <taxon>Betaproteobacteria</taxon>
        <taxon>Burkholderiales</taxon>
        <taxon>Oxalobacteraceae</taxon>
        <taxon>Noviherbaspirillum</taxon>
    </lineage>
</organism>
<feature type="domain" description="PAC" evidence="3">
    <location>
        <begin position="419"/>
        <end position="473"/>
    </location>
</feature>
<feature type="domain" description="PAS" evidence="2">
    <location>
        <begin position="228"/>
        <end position="299"/>
    </location>
</feature>
<dbReference type="InterPro" id="IPR043128">
    <property type="entry name" value="Rev_trsase/Diguanyl_cyclase"/>
</dbReference>
<dbReference type="InterPro" id="IPR013656">
    <property type="entry name" value="PAS_4"/>
</dbReference>
<evidence type="ECO:0000259" key="2">
    <source>
        <dbReference type="PROSITE" id="PS50112"/>
    </source>
</evidence>
<dbReference type="FunFam" id="3.20.20.450:FF:000001">
    <property type="entry name" value="Cyclic di-GMP phosphodiesterase yahA"/>
    <property type="match status" value="1"/>
</dbReference>
<dbReference type="PANTHER" id="PTHR44757:SF2">
    <property type="entry name" value="BIOFILM ARCHITECTURE MAINTENANCE PROTEIN MBAA"/>
    <property type="match status" value="1"/>
</dbReference>
<dbReference type="EMBL" id="QYUO01000002">
    <property type="protein sequence ID" value="RJF96104.1"/>
    <property type="molecule type" value="Genomic_DNA"/>
</dbReference>
<dbReference type="InterPro" id="IPR000160">
    <property type="entry name" value="GGDEF_dom"/>
</dbReference>
<dbReference type="Gene3D" id="3.30.450.20">
    <property type="entry name" value="PAS domain"/>
    <property type="match status" value="2"/>
</dbReference>
<dbReference type="NCBIfam" id="TIGR00229">
    <property type="entry name" value="sensory_box"/>
    <property type="match status" value="2"/>
</dbReference>
<comment type="catalytic activity">
    <reaction evidence="1">
        <text>3',3'-c-di-GMP + H2O = 5'-phosphoguanylyl(3'-&gt;5')guanosine + H(+)</text>
        <dbReference type="Rhea" id="RHEA:24902"/>
        <dbReference type="ChEBI" id="CHEBI:15377"/>
        <dbReference type="ChEBI" id="CHEBI:15378"/>
        <dbReference type="ChEBI" id="CHEBI:58754"/>
        <dbReference type="ChEBI" id="CHEBI:58805"/>
        <dbReference type="EC" id="3.1.4.52"/>
    </reaction>
    <physiologicalReaction direction="left-to-right" evidence="1">
        <dbReference type="Rhea" id="RHEA:24903"/>
    </physiologicalReaction>
</comment>
<dbReference type="InterPro" id="IPR001610">
    <property type="entry name" value="PAC"/>
</dbReference>
<dbReference type="Pfam" id="PF01590">
    <property type="entry name" value="GAF"/>
    <property type="match status" value="1"/>
</dbReference>
<dbReference type="PANTHER" id="PTHR44757">
    <property type="entry name" value="DIGUANYLATE CYCLASE DGCP"/>
    <property type="match status" value="1"/>
</dbReference>
<dbReference type="InterPro" id="IPR029787">
    <property type="entry name" value="Nucleotide_cyclase"/>
</dbReference>
<dbReference type="Pfam" id="PF13426">
    <property type="entry name" value="PAS_9"/>
    <property type="match status" value="1"/>
</dbReference>
<dbReference type="Pfam" id="PF00990">
    <property type="entry name" value="GGDEF"/>
    <property type="match status" value="1"/>
</dbReference>
<evidence type="ECO:0000259" key="5">
    <source>
        <dbReference type="PROSITE" id="PS50887"/>
    </source>
</evidence>
<dbReference type="PROSITE" id="PS50113">
    <property type="entry name" value="PAC"/>
    <property type="match status" value="1"/>
</dbReference>
<proteinExistence type="predicted"/>
<evidence type="ECO:0000256" key="1">
    <source>
        <dbReference type="ARBA" id="ARBA00051114"/>
    </source>
</evidence>
<dbReference type="InterPro" id="IPR052155">
    <property type="entry name" value="Biofilm_reg_signaling"/>
</dbReference>
<feature type="domain" description="GGDEF" evidence="5">
    <location>
        <begin position="505"/>
        <end position="638"/>
    </location>
</feature>
<dbReference type="SUPFAM" id="SSF141868">
    <property type="entry name" value="EAL domain-like"/>
    <property type="match status" value="1"/>
</dbReference>
<dbReference type="SUPFAM" id="SSF55785">
    <property type="entry name" value="PYP-like sensor domain (PAS domain)"/>
    <property type="match status" value="2"/>
</dbReference>
<dbReference type="InterPro" id="IPR029016">
    <property type="entry name" value="GAF-like_dom_sf"/>
</dbReference>
<dbReference type="InterPro" id="IPR001633">
    <property type="entry name" value="EAL_dom"/>
</dbReference>
<dbReference type="Pfam" id="PF00563">
    <property type="entry name" value="EAL"/>
    <property type="match status" value="1"/>
</dbReference>
<evidence type="ECO:0000313" key="6">
    <source>
        <dbReference type="EMBL" id="RJF96104.1"/>
    </source>
</evidence>
<dbReference type="InterPro" id="IPR003018">
    <property type="entry name" value="GAF"/>
</dbReference>
<dbReference type="SUPFAM" id="SSF55781">
    <property type="entry name" value="GAF domain-like"/>
    <property type="match status" value="1"/>
</dbReference>
<accession>A0A3A3FLP8</accession>
<dbReference type="Pfam" id="PF08448">
    <property type="entry name" value="PAS_4"/>
    <property type="match status" value="1"/>
</dbReference>
<dbReference type="PROSITE" id="PS50112">
    <property type="entry name" value="PAS"/>
    <property type="match status" value="2"/>
</dbReference>
<dbReference type="SMART" id="SM00267">
    <property type="entry name" value="GGDEF"/>
    <property type="match status" value="1"/>
</dbReference>
<dbReference type="SMART" id="SM00091">
    <property type="entry name" value="PAS"/>
    <property type="match status" value="2"/>
</dbReference>
<dbReference type="InterPro" id="IPR035919">
    <property type="entry name" value="EAL_sf"/>
</dbReference>
<dbReference type="PROSITE" id="PS50887">
    <property type="entry name" value="GGDEF"/>
    <property type="match status" value="1"/>
</dbReference>
<dbReference type="SMART" id="SM00052">
    <property type="entry name" value="EAL"/>
    <property type="match status" value="1"/>
</dbReference>
<dbReference type="NCBIfam" id="TIGR00254">
    <property type="entry name" value="GGDEF"/>
    <property type="match status" value="1"/>
</dbReference>
<dbReference type="CDD" id="cd01948">
    <property type="entry name" value="EAL"/>
    <property type="match status" value="1"/>
</dbReference>
<name>A0A3A3FLP8_9BURK</name>
<dbReference type="CDD" id="cd01949">
    <property type="entry name" value="GGDEF"/>
    <property type="match status" value="1"/>
</dbReference>
<dbReference type="Gene3D" id="3.20.20.450">
    <property type="entry name" value="EAL domain"/>
    <property type="match status" value="1"/>
</dbReference>
<dbReference type="SMART" id="SM00086">
    <property type="entry name" value="PAC"/>
    <property type="match status" value="2"/>
</dbReference>
<dbReference type="SUPFAM" id="SSF55073">
    <property type="entry name" value="Nucleotide cyclase"/>
    <property type="match status" value="1"/>
</dbReference>
<reference evidence="7" key="1">
    <citation type="submission" date="2018-09" db="EMBL/GenBank/DDBJ databases">
        <authorList>
            <person name="Zhu H."/>
        </authorList>
    </citation>
    <scope>NUCLEOTIDE SEQUENCE [LARGE SCALE GENOMIC DNA]</scope>
    <source>
        <strain evidence="7">K1R23-30</strain>
    </source>
</reference>
<dbReference type="AlphaFoldDB" id="A0A3A3FLP8"/>
<evidence type="ECO:0000259" key="3">
    <source>
        <dbReference type="PROSITE" id="PS50113"/>
    </source>
</evidence>
<dbReference type="GO" id="GO:0071732">
    <property type="term" value="P:cellular response to nitric oxide"/>
    <property type="evidence" value="ECO:0007669"/>
    <property type="project" value="UniProtKB-ARBA"/>
</dbReference>
<keyword evidence="7" id="KW-1185">Reference proteome</keyword>
<dbReference type="GO" id="GO:0071111">
    <property type="term" value="F:cyclic-guanylate-specific phosphodiesterase activity"/>
    <property type="evidence" value="ECO:0007669"/>
    <property type="project" value="UniProtKB-EC"/>
</dbReference>
<dbReference type="Gene3D" id="3.30.70.270">
    <property type="match status" value="1"/>
</dbReference>
<gene>
    <name evidence="6" type="ORF">D3871_22470</name>
</gene>
<sequence>MWRTPVHRYPGVFMNLIGNTDEKLRLKSLSECHILDTEPESRFDEITRFAASICDTPMALMTLIDDKRQWFKSRFGIEMRETPKEIAFCNVAVVERRMLIVPDACADPRFMNNPLVTGEPHIRFYAGTPLTMRDGQIVGTFAVLDHRERKLTSVQYAALGILGRQVVAQLELRKNMKAVEQALAHLGRSEEHLRRLNTELEERVAERTAALHRTNLSLQAQIESRTAEARDLQSVIDSLPGVFYVFDQAGRYLRWNRNLETVSGYSEEEIRNINPSDFFGAEAEKAAVAARIHDVFEDGWATIEAELTTKSGKRIPYLFSGVRIDLEGKICVSGLGVDITERRHAEETLRLRDRAIQASVNAIVITGLDGQVEFANPAFERITGYAVAELIGRNCRFLQAGDTEQAGIAVLRNAIAQRQEVSALLRNYRKDGTLFWNEMHIAPVRDPYGVVTHFVGVLNDISAIKHYEHELERQASFDPLTELVNRNVLMDRIRHGIATAERNADCMTIGFLDLDNFKFINDSLGHTIGDELLKSVAHRLVDCLRETDTIARYGGDEFAFVLFGRKDESAINVLMNRILKSIDKPFEIQGHKFFVSCSIGLSFYPKDGTDVDTLLKNADAAMYRAKEQGKNNFQMYKPSMNVRVKQRLSLESKLRQALSADQFILHYQPKVSLKSGQVVGVEALLRWKSEQGKLVEPSTFIPLAEETGLIVPIGEWVLHTACVHSRELLLAGLPSLRVAVNISARQFRPKTLMHLIGKALSASGLDPGSLELELTESLVMQNPEDAIRVLRELKAMGLRLAIDDFGTGYSSLSYLQRFPVDHLKIDQSFVRDIGADPNDAIIARAVISLGHSLGMSVIAEGVSNSQQLSFLRENGCDEMQGYLFSHPVPIEELRTLLADRRSLALH</sequence>
<dbReference type="InterPro" id="IPR000700">
    <property type="entry name" value="PAS-assoc_C"/>
</dbReference>
<dbReference type="Proteomes" id="UP000265955">
    <property type="component" value="Unassembled WGS sequence"/>
</dbReference>
<dbReference type="PROSITE" id="PS50883">
    <property type="entry name" value="EAL"/>
    <property type="match status" value="1"/>
</dbReference>
<dbReference type="InterPro" id="IPR000014">
    <property type="entry name" value="PAS"/>
</dbReference>